<dbReference type="InterPro" id="IPR001816">
    <property type="entry name" value="Transl_elong_EFTs/EF1B"/>
</dbReference>
<dbReference type="GO" id="GO:0003746">
    <property type="term" value="F:translation elongation factor activity"/>
    <property type="evidence" value="ECO:0007669"/>
    <property type="project" value="UniProtKB-UniRule"/>
</dbReference>
<evidence type="ECO:0000256" key="2">
    <source>
        <dbReference type="ARBA" id="ARBA00016956"/>
    </source>
</evidence>
<dbReference type="PROSITE" id="PS01127">
    <property type="entry name" value="EF_TS_2"/>
    <property type="match status" value="1"/>
</dbReference>
<feature type="region of interest" description="Involved in Mg(2+) ion dislocation from EF-Tu" evidence="5">
    <location>
        <begin position="82"/>
        <end position="85"/>
    </location>
</feature>
<evidence type="ECO:0000256" key="7">
    <source>
        <dbReference type="RuleBase" id="RU000643"/>
    </source>
</evidence>
<evidence type="ECO:0000256" key="6">
    <source>
        <dbReference type="RuleBase" id="RU000642"/>
    </source>
</evidence>
<evidence type="ECO:0000259" key="8">
    <source>
        <dbReference type="Pfam" id="PF00889"/>
    </source>
</evidence>
<dbReference type="CDD" id="cd14275">
    <property type="entry name" value="UBA_EF-Ts"/>
    <property type="match status" value="1"/>
</dbReference>
<reference evidence="9 10" key="1">
    <citation type="submission" date="2016-04" db="EMBL/GenBank/DDBJ databases">
        <title>Genome analysis of Thermosulfurimonas dismutans, the first thermophilic sulfur-disproportionating bacterium of the phylum Thermodesulfobacteria.</title>
        <authorList>
            <person name="Mardanov A.V."/>
            <person name="Beletsky A.V."/>
            <person name="Kadnikov V.V."/>
            <person name="Slobodkin A.I."/>
            <person name="Ravin N.V."/>
        </authorList>
    </citation>
    <scope>NUCLEOTIDE SEQUENCE [LARGE SCALE GENOMIC DNA]</scope>
    <source>
        <strain evidence="9 10">S95</strain>
    </source>
</reference>
<evidence type="ECO:0000313" key="10">
    <source>
        <dbReference type="Proteomes" id="UP000078390"/>
    </source>
</evidence>
<dbReference type="InterPro" id="IPR009060">
    <property type="entry name" value="UBA-like_sf"/>
</dbReference>
<dbReference type="InterPro" id="IPR018101">
    <property type="entry name" value="Transl_elong_Ts_CS"/>
</dbReference>
<dbReference type="PATRIC" id="fig|999894.6.peg.792"/>
<dbReference type="STRING" id="999894.TDIS_0794"/>
<keyword evidence="10" id="KW-1185">Reference proteome</keyword>
<evidence type="ECO:0000256" key="5">
    <source>
        <dbReference type="HAMAP-Rule" id="MF_00050"/>
    </source>
</evidence>
<dbReference type="InterPro" id="IPR014039">
    <property type="entry name" value="Transl_elong_EFTs/EF1B_dimer"/>
</dbReference>
<dbReference type="Gene3D" id="3.30.479.20">
    <property type="entry name" value="Elongation factor Ts, dimerisation domain"/>
    <property type="match status" value="1"/>
</dbReference>
<dbReference type="OrthoDB" id="9808348at2"/>
<accession>A0A179D6S5</accession>
<comment type="subcellular location">
    <subcellularLocation>
        <location evidence="5 7">Cytoplasm</location>
    </subcellularLocation>
</comment>
<dbReference type="Gene3D" id="1.10.8.10">
    <property type="entry name" value="DNA helicase RuvA subunit, C-terminal domain"/>
    <property type="match status" value="1"/>
</dbReference>
<dbReference type="EMBL" id="LWLG01000003">
    <property type="protein sequence ID" value="OAQ21142.1"/>
    <property type="molecule type" value="Genomic_DNA"/>
</dbReference>
<comment type="similarity">
    <text evidence="1 5 6">Belongs to the EF-Ts family.</text>
</comment>
<organism evidence="9 10">
    <name type="scientific">Thermosulfurimonas dismutans</name>
    <dbReference type="NCBI Taxonomy" id="999894"/>
    <lineage>
        <taxon>Bacteria</taxon>
        <taxon>Pseudomonadati</taxon>
        <taxon>Thermodesulfobacteriota</taxon>
        <taxon>Thermodesulfobacteria</taxon>
        <taxon>Thermodesulfobacteriales</taxon>
        <taxon>Thermodesulfobacteriaceae</taxon>
        <taxon>Thermosulfurimonas</taxon>
    </lineage>
</organism>
<dbReference type="FunFam" id="1.10.286.20:FF:000001">
    <property type="entry name" value="Elongation factor Ts"/>
    <property type="match status" value="1"/>
</dbReference>
<keyword evidence="3 5" id="KW-0251">Elongation factor</keyword>
<dbReference type="Pfam" id="PF00889">
    <property type="entry name" value="EF_TS"/>
    <property type="match status" value="1"/>
</dbReference>
<dbReference type="Gene3D" id="1.10.286.20">
    <property type="match status" value="1"/>
</dbReference>
<protein>
    <recommendedName>
        <fullName evidence="2 5">Elongation factor Ts</fullName>
        <shortName evidence="5">EF-Ts</shortName>
    </recommendedName>
</protein>
<evidence type="ECO:0000256" key="4">
    <source>
        <dbReference type="ARBA" id="ARBA00022917"/>
    </source>
</evidence>
<gene>
    <name evidence="5" type="primary">tsf</name>
    <name evidence="9" type="ORF">TDIS_0794</name>
</gene>
<sequence length="199" mass="22352">MAEITMEMIKELRARTAAGFMDCKKALQEAGGDMEKAVDILRKKGLAIAAKRAAKATSEGVVAAYIHANNKIGVLVEINCETDFVARTDEFKEFAHNVAMQIAATNPVAVSREEVPQEVLEREKKLYEEQARESGKPENVIEKIVQGKLEKFYQEAVLLEQPYIKNPDLTIQDLLNELITKTGEKIVIRRFARFQVGEE</sequence>
<keyword evidence="4 5" id="KW-0648">Protein biosynthesis</keyword>
<dbReference type="NCBIfam" id="TIGR00116">
    <property type="entry name" value="tsf"/>
    <property type="match status" value="1"/>
</dbReference>
<dbReference type="HAMAP" id="MF_00050">
    <property type="entry name" value="EF_Ts"/>
    <property type="match status" value="1"/>
</dbReference>
<evidence type="ECO:0000313" key="9">
    <source>
        <dbReference type="EMBL" id="OAQ21142.1"/>
    </source>
</evidence>
<dbReference type="SUPFAM" id="SSF54713">
    <property type="entry name" value="Elongation factor Ts (EF-Ts), dimerisation domain"/>
    <property type="match status" value="1"/>
</dbReference>
<proteinExistence type="inferred from homology"/>
<name>A0A179D6S5_9BACT</name>
<evidence type="ECO:0000256" key="1">
    <source>
        <dbReference type="ARBA" id="ARBA00005532"/>
    </source>
</evidence>
<keyword evidence="5" id="KW-0963">Cytoplasm</keyword>
<comment type="caution">
    <text evidence="9">The sequence shown here is derived from an EMBL/GenBank/DDBJ whole genome shotgun (WGS) entry which is preliminary data.</text>
</comment>
<evidence type="ECO:0000256" key="3">
    <source>
        <dbReference type="ARBA" id="ARBA00022768"/>
    </source>
</evidence>
<dbReference type="FunFam" id="1.10.8.10:FF:000001">
    <property type="entry name" value="Elongation factor Ts"/>
    <property type="match status" value="1"/>
</dbReference>
<dbReference type="PANTHER" id="PTHR11741">
    <property type="entry name" value="ELONGATION FACTOR TS"/>
    <property type="match status" value="1"/>
</dbReference>
<dbReference type="RefSeq" id="WP_068669531.1">
    <property type="nucleotide sequence ID" value="NZ_LWLG01000003.1"/>
</dbReference>
<dbReference type="GO" id="GO:0005737">
    <property type="term" value="C:cytoplasm"/>
    <property type="evidence" value="ECO:0007669"/>
    <property type="project" value="UniProtKB-SubCell"/>
</dbReference>
<dbReference type="InterPro" id="IPR036402">
    <property type="entry name" value="EF-Ts_dimer_sf"/>
</dbReference>
<dbReference type="PANTHER" id="PTHR11741:SF0">
    <property type="entry name" value="ELONGATION FACTOR TS, MITOCHONDRIAL"/>
    <property type="match status" value="1"/>
</dbReference>
<feature type="domain" description="Translation elongation factor EFTs/EF1B dimerisation" evidence="8">
    <location>
        <begin position="37"/>
        <end position="198"/>
    </location>
</feature>
<dbReference type="SUPFAM" id="SSF46934">
    <property type="entry name" value="UBA-like"/>
    <property type="match status" value="1"/>
</dbReference>
<dbReference type="AlphaFoldDB" id="A0A179D6S5"/>
<dbReference type="Proteomes" id="UP000078390">
    <property type="component" value="Unassembled WGS sequence"/>
</dbReference>
<comment type="function">
    <text evidence="5 6">Associates with the EF-Tu.GDP complex and induces the exchange of GDP to GTP. It remains bound to the aminoacyl-tRNA.EF-Tu.GTP complex up to the GTP hydrolysis stage on the ribosome.</text>
</comment>